<reference evidence="2" key="1">
    <citation type="submission" date="2003-02" db="EMBL/GenBank/DDBJ databases">
        <title>PMS2 mRNA, nirs splice variant 6.</title>
        <authorList>
            <person name="Tabata Y."/>
            <person name="Sameshima E."/>
            <person name="Hayashi A."/>
            <person name="Iida K."/>
            <person name="Mitsuyama M."/>
            <person name="Kanai S."/>
            <person name="Furuya T."/>
            <person name="Saito T."/>
        </authorList>
    </citation>
    <scope>NUCLEOTIDE SEQUENCE</scope>
</reference>
<feature type="compositionally biased region" description="Polar residues" evidence="1">
    <location>
        <begin position="1"/>
        <end position="10"/>
    </location>
</feature>
<evidence type="ECO:0000256" key="1">
    <source>
        <dbReference type="SAM" id="MobiDB-lite"/>
    </source>
</evidence>
<organism evidence="2">
    <name type="scientific">Homo sapiens</name>
    <name type="common">Human</name>
    <dbReference type="NCBI Taxonomy" id="9606"/>
    <lineage>
        <taxon>Eukaryota</taxon>
        <taxon>Metazoa</taxon>
        <taxon>Chordata</taxon>
        <taxon>Craniata</taxon>
        <taxon>Vertebrata</taxon>
        <taxon>Euteleostomi</taxon>
        <taxon>Mammalia</taxon>
        <taxon>Eutheria</taxon>
        <taxon>Euarchontoglires</taxon>
        <taxon>Primates</taxon>
        <taxon>Haplorrhini</taxon>
        <taxon>Catarrhini</taxon>
        <taxon>Hominidae</taxon>
        <taxon>Homo</taxon>
    </lineage>
</organism>
<dbReference type="ChiTaRS" id="PMS2">
    <property type="organism name" value="human"/>
</dbReference>
<name>Q5FBW7_HUMAN</name>
<accession>Q5FBW7</accession>
<dbReference type="EMBL" id="AB103087">
    <property type="protein sequence ID" value="BAD89430.1"/>
    <property type="molecule type" value="mRNA"/>
</dbReference>
<evidence type="ECO:0000313" key="2">
    <source>
        <dbReference type="EMBL" id="BAD89430.1"/>
    </source>
</evidence>
<feature type="region of interest" description="Disordered" evidence="1">
    <location>
        <begin position="1"/>
        <end position="30"/>
    </location>
</feature>
<dbReference type="PeptideAtlas" id="Q5FBW7"/>
<proteinExistence type="evidence at transcript level"/>
<sequence>MERAESSSTEPAKAIKPIDRNGPACHGREV</sequence>
<gene>
    <name evidence="2" type="primary">PMS2</name>
</gene>
<dbReference type="OrthoDB" id="10254304at2759"/>
<dbReference type="AlphaFoldDB" id="Q5FBW7"/>
<protein>
    <submittedName>
        <fullName evidence="2">Postmeiotic segregation increased 2 nirs variant 6</fullName>
    </submittedName>
</protein>